<organism evidence="2 3">
    <name type="scientific">Paenibacillus vulneris</name>
    <dbReference type="NCBI Taxonomy" id="1133364"/>
    <lineage>
        <taxon>Bacteria</taxon>
        <taxon>Bacillati</taxon>
        <taxon>Bacillota</taxon>
        <taxon>Bacilli</taxon>
        <taxon>Bacillales</taxon>
        <taxon>Paenibacillaceae</taxon>
        <taxon>Paenibacillus</taxon>
    </lineage>
</organism>
<name>A0ABW3UTN6_9BACL</name>
<evidence type="ECO:0000313" key="3">
    <source>
        <dbReference type="Proteomes" id="UP001597180"/>
    </source>
</evidence>
<proteinExistence type="predicted"/>
<evidence type="ECO:0000313" key="2">
    <source>
        <dbReference type="EMBL" id="MFD1223746.1"/>
    </source>
</evidence>
<dbReference type="EMBL" id="JBHTLU010000036">
    <property type="protein sequence ID" value="MFD1223746.1"/>
    <property type="molecule type" value="Genomic_DNA"/>
</dbReference>
<accession>A0ABW3UTN6</accession>
<keyword evidence="1" id="KW-0812">Transmembrane</keyword>
<keyword evidence="3" id="KW-1185">Reference proteome</keyword>
<dbReference type="RefSeq" id="WP_345587835.1">
    <property type="nucleotide sequence ID" value="NZ_BAABJG010000014.1"/>
</dbReference>
<gene>
    <name evidence="2" type="ORF">ACFQ4B_26850</name>
</gene>
<keyword evidence="1" id="KW-1133">Transmembrane helix</keyword>
<sequence length="119" mass="13481">MLSRVISSNRWLSLILIVVFMLFATPTPSLESNVSESARTSVQQGVEYFSSKATVRKLNSSSDAMRWSMLFSVLSFLLAGLVRVIRRVCSEAHLTFQPLIARRLLRQKLTPIKFTSLFV</sequence>
<protein>
    <submittedName>
        <fullName evidence="2">Uncharacterized protein</fullName>
    </submittedName>
</protein>
<reference evidence="3" key="1">
    <citation type="journal article" date="2019" name="Int. J. Syst. Evol. Microbiol.">
        <title>The Global Catalogue of Microorganisms (GCM) 10K type strain sequencing project: providing services to taxonomists for standard genome sequencing and annotation.</title>
        <authorList>
            <consortium name="The Broad Institute Genomics Platform"/>
            <consortium name="The Broad Institute Genome Sequencing Center for Infectious Disease"/>
            <person name="Wu L."/>
            <person name="Ma J."/>
        </authorList>
    </citation>
    <scope>NUCLEOTIDE SEQUENCE [LARGE SCALE GENOMIC DNA]</scope>
    <source>
        <strain evidence="3">CCUG 53270</strain>
    </source>
</reference>
<comment type="caution">
    <text evidence="2">The sequence shown here is derived from an EMBL/GenBank/DDBJ whole genome shotgun (WGS) entry which is preliminary data.</text>
</comment>
<dbReference type="Proteomes" id="UP001597180">
    <property type="component" value="Unassembled WGS sequence"/>
</dbReference>
<evidence type="ECO:0000256" key="1">
    <source>
        <dbReference type="SAM" id="Phobius"/>
    </source>
</evidence>
<feature type="transmembrane region" description="Helical" evidence="1">
    <location>
        <begin position="64"/>
        <end position="85"/>
    </location>
</feature>
<keyword evidence="1" id="KW-0472">Membrane</keyword>